<keyword evidence="3" id="KW-1185">Reference proteome</keyword>
<dbReference type="Proteomes" id="UP000427373">
    <property type="component" value="Chromosome"/>
</dbReference>
<evidence type="ECO:0000313" key="4">
    <source>
        <dbReference type="Proteomes" id="UP000582213"/>
    </source>
</evidence>
<reference evidence="1 4" key="2">
    <citation type="submission" date="2020-08" db="EMBL/GenBank/DDBJ databases">
        <title>Genomic Encyclopedia of Type Strains, Phase IV (KMG-IV): sequencing the most valuable type-strain genomes for metagenomic binning, comparative biology and taxonomic classification.</title>
        <authorList>
            <person name="Goeker M."/>
        </authorList>
    </citation>
    <scope>NUCLEOTIDE SEQUENCE [LARGE SCALE GENOMIC DNA]</scope>
    <source>
        <strain evidence="1 4">DSM 12421</strain>
    </source>
</reference>
<evidence type="ECO:0000313" key="2">
    <source>
        <dbReference type="EMBL" id="QGR17384.1"/>
    </source>
</evidence>
<evidence type="ECO:0000313" key="3">
    <source>
        <dbReference type="Proteomes" id="UP000427373"/>
    </source>
</evidence>
<sequence>MKITIGEIIAILLILAGLSLGFLSATPTTSTHLSLISPSAVSKYLGNSWTINYEYIGSGYYSKIPQLQIYKNAELVYENLTDSLGDELIIIYAYPYHGTNTLYVHGYTVLFTTNKGNGYLMISYIGNSTSVSVTQIEALANYIFNVE</sequence>
<dbReference type="GeneID" id="42801457"/>
<dbReference type="RefSeq" id="WP_156014867.1">
    <property type="nucleotide sequence ID" value="NZ_CP045484.1"/>
</dbReference>
<organism evidence="2 3">
    <name type="scientific">Sulfurisphaera ohwakuensis</name>
    <dbReference type="NCBI Taxonomy" id="69656"/>
    <lineage>
        <taxon>Archaea</taxon>
        <taxon>Thermoproteota</taxon>
        <taxon>Thermoprotei</taxon>
        <taxon>Sulfolobales</taxon>
        <taxon>Sulfolobaceae</taxon>
        <taxon>Sulfurisphaera</taxon>
    </lineage>
</organism>
<dbReference type="EMBL" id="CP045484">
    <property type="protein sequence ID" value="QGR17384.1"/>
    <property type="molecule type" value="Genomic_DNA"/>
</dbReference>
<dbReference type="Proteomes" id="UP000582213">
    <property type="component" value="Unassembled WGS sequence"/>
</dbReference>
<dbReference type="AlphaFoldDB" id="A0A650CHQ5"/>
<name>A0A650CHQ5_SULOH</name>
<dbReference type="OrthoDB" id="42439at2157"/>
<reference evidence="2 3" key="1">
    <citation type="submission" date="2019-10" db="EMBL/GenBank/DDBJ databases">
        <title>Genome Sequences from Six Type Strain Members of the Archaeal Family Sulfolobaceae: Acidianus ambivalens, Acidianus infernus, Metallosphaera prunae, Stygiolobus azoricus, Sulfolobus metallicus, and Sulfurisphaera ohwakuensis.</title>
        <authorList>
            <person name="Counts J.A."/>
            <person name="Kelly R.M."/>
        </authorList>
    </citation>
    <scope>NUCLEOTIDE SEQUENCE [LARGE SCALE GENOMIC DNA]</scope>
    <source>
        <strain evidence="2 3">TA-1</strain>
    </source>
</reference>
<dbReference type="KEGG" id="soh:D1869_09400"/>
<dbReference type="EMBL" id="JACHFY010000005">
    <property type="protein sequence ID" value="MBB5253598.1"/>
    <property type="molecule type" value="Genomic_DNA"/>
</dbReference>
<accession>A0A650CHQ5</accession>
<proteinExistence type="predicted"/>
<protein>
    <submittedName>
        <fullName evidence="2">Uncharacterized protein</fullName>
    </submittedName>
</protein>
<evidence type="ECO:0000313" key="1">
    <source>
        <dbReference type="EMBL" id="MBB5253598.1"/>
    </source>
</evidence>
<gene>
    <name evidence="2" type="ORF">D1869_09400</name>
    <name evidence="1" type="ORF">HNQ62_001367</name>
</gene>